<dbReference type="InterPro" id="IPR020802">
    <property type="entry name" value="TesA-like"/>
</dbReference>
<dbReference type="InterPro" id="IPR029058">
    <property type="entry name" value="AB_hydrolase_fold"/>
</dbReference>
<name>A0ABX8R8N8_9ACTN</name>
<dbReference type="Pfam" id="PF00975">
    <property type="entry name" value="Thioesterase"/>
    <property type="match status" value="1"/>
</dbReference>
<gene>
    <name evidence="4" type="ORF">AGRA3207_007754</name>
</gene>
<feature type="domain" description="Thioesterase TesA-like" evidence="3">
    <location>
        <begin position="26"/>
        <end position="248"/>
    </location>
</feature>
<evidence type="ECO:0000256" key="2">
    <source>
        <dbReference type="ARBA" id="ARBA00022801"/>
    </source>
</evidence>
<dbReference type="Proteomes" id="UP001049518">
    <property type="component" value="Chromosome"/>
</dbReference>
<dbReference type="RefSeq" id="WP_231332371.1">
    <property type="nucleotide sequence ID" value="NZ_CP059572.1"/>
</dbReference>
<dbReference type="Gene3D" id="3.40.50.1820">
    <property type="entry name" value="alpha/beta hydrolase"/>
    <property type="match status" value="1"/>
</dbReference>
<dbReference type="EMBL" id="CP059572">
    <property type="protein sequence ID" value="QXJ26142.1"/>
    <property type="molecule type" value="Genomic_DNA"/>
</dbReference>
<dbReference type="PANTHER" id="PTHR11487:SF0">
    <property type="entry name" value="S-ACYL FATTY ACID SYNTHASE THIOESTERASE, MEDIUM CHAIN"/>
    <property type="match status" value="1"/>
</dbReference>
<reference evidence="4" key="1">
    <citation type="submission" date="2020-07" db="EMBL/GenBank/DDBJ databases">
        <authorList>
            <person name="Tarantini F.S."/>
            <person name="Hong K.W."/>
            <person name="Chan K.G."/>
        </authorList>
    </citation>
    <scope>NUCLEOTIDE SEQUENCE</scope>
    <source>
        <strain evidence="4">32-07</strain>
    </source>
</reference>
<dbReference type="SMART" id="SM00824">
    <property type="entry name" value="PKS_TE"/>
    <property type="match status" value="1"/>
</dbReference>
<protein>
    <submittedName>
        <fullName evidence="4">Thioesterase</fullName>
    </submittedName>
</protein>
<accession>A0ABX8R8N8</accession>
<dbReference type="SUPFAM" id="SSF53474">
    <property type="entry name" value="alpha/beta-Hydrolases"/>
    <property type="match status" value="1"/>
</dbReference>
<dbReference type="PANTHER" id="PTHR11487">
    <property type="entry name" value="THIOESTERASE"/>
    <property type="match status" value="1"/>
</dbReference>
<dbReference type="InterPro" id="IPR001031">
    <property type="entry name" value="Thioesterase"/>
</dbReference>
<organism evidence="4 5">
    <name type="scientific">Actinomadura graeca</name>
    <dbReference type="NCBI Taxonomy" id="2750812"/>
    <lineage>
        <taxon>Bacteria</taxon>
        <taxon>Bacillati</taxon>
        <taxon>Actinomycetota</taxon>
        <taxon>Actinomycetes</taxon>
        <taxon>Streptosporangiales</taxon>
        <taxon>Thermomonosporaceae</taxon>
        <taxon>Actinomadura</taxon>
    </lineage>
</organism>
<dbReference type="InterPro" id="IPR012223">
    <property type="entry name" value="TEII"/>
</dbReference>
<comment type="similarity">
    <text evidence="1">Belongs to the thioesterase family.</text>
</comment>
<evidence type="ECO:0000313" key="5">
    <source>
        <dbReference type="Proteomes" id="UP001049518"/>
    </source>
</evidence>
<sequence>MTQPSTVSAAWIRRYHQAPSGAVRLVCFPHAGGSASFYFPVSARLSATAEVCAVQYPGRQDRRSEPSIDNIPDLADAITGALGPADGRPLAFFGHSMGAVLAYEVALRLEESGAEPLTRLVVSGRRAPSRHREGSVHRLDDRGVVAELRRLSGTQSDLLGDPETLEMILPAVRNDYRAVETYRPGPGRSLRCPVVAYVGDSDPQVTVDEAKSWADHTTGPFDMRVFPGGHFYLTDRAPEVIQALADDLAG</sequence>
<evidence type="ECO:0000313" key="4">
    <source>
        <dbReference type="EMBL" id="QXJ26142.1"/>
    </source>
</evidence>
<evidence type="ECO:0000259" key="3">
    <source>
        <dbReference type="SMART" id="SM00824"/>
    </source>
</evidence>
<keyword evidence="2" id="KW-0378">Hydrolase</keyword>
<evidence type="ECO:0000256" key="1">
    <source>
        <dbReference type="ARBA" id="ARBA00007169"/>
    </source>
</evidence>
<keyword evidence="5" id="KW-1185">Reference proteome</keyword>
<proteinExistence type="inferred from homology"/>